<dbReference type="AlphaFoldDB" id="A0A7X9E7L7"/>
<accession>A0A7X9E7L7</accession>
<feature type="domain" description="ABC transporter" evidence="4">
    <location>
        <begin position="5"/>
        <end position="228"/>
    </location>
</feature>
<dbReference type="GO" id="GO:0016887">
    <property type="term" value="F:ATP hydrolysis activity"/>
    <property type="evidence" value="ECO:0007669"/>
    <property type="project" value="InterPro"/>
</dbReference>
<dbReference type="PROSITE" id="PS00211">
    <property type="entry name" value="ABC_TRANSPORTER_1"/>
    <property type="match status" value="1"/>
</dbReference>
<dbReference type="SUPFAM" id="SSF52540">
    <property type="entry name" value="P-loop containing nucleoside triphosphate hydrolases"/>
    <property type="match status" value="1"/>
</dbReference>
<dbReference type="PROSITE" id="PS50893">
    <property type="entry name" value="ABC_TRANSPORTER_2"/>
    <property type="match status" value="1"/>
</dbReference>
<dbReference type="CDD" id="cd03255">
    <property type="entry name" value="ABC_MJ0796_LolCDE_FtsE"/>
    <property type="match status" value="1"/>
</dbReference>
<dbReference type="Gene3D" id="3.40.50.300">
    <property type="entry name" value="P-loop containing nucleotide triphosphate hydrolases"/>
    <property type="match status" value="1"/>
</dbReference>
<evidence type="ECO:0000256" key="3">
    <source>
        <dbReference type="ARBA" id="ARBA00022840"/>
    </source>
</evidence>
<dbReference type="Pfam" id="PF00005">
    <property type="entry name" value="ABC_tran"/>
    <property type="match status" value="1"/>
</dbReference>
<dbReference type="FunFam" id="3.40.50.300:FF:000032">
    <property type="entry name" value="Export ABC transporter ATP-binding protein"/>
    <property type="match status" value="1"/>
</dbReference>
<dbReference type="InterPro" id="IPR003439">
    <property type="entry name" value="ABC_transporter-like_ATP-bd"/>
</dbReference>
<dbReference type="PANTHER" id="PTHR24220">
    <property type="entry name" value="IMPORT ATP-BINDING PROTEIN"/>
    <property type="match status" value="1"/>
</dbReference>
<reference evidence="5 6" key="1">
    <citation type="journal article" date="2020" name="Biotechnol. Biofuels">
        <title>New insights from the biogas microbiome by comprehensive genome-resolved metagenomics of nearly 1600 species originating from multiple anaerobic digesters.</title>
        <authorList>
            <person name="Campanaro S."/>
            <person name="Treu L."/>
            <person name="Rodriguez-R L.M."/>
            <person name="Kovalovszki A."/>
            <person name="Ziels R.M."/>
            <person name="Maus I."/>
            <person name="Zhu X."/>
            <person name="Kougias P.G."/>
            <person name="Basile A."/>
            <person name="Luo G."/>
            <person name="Schluter A."/>
            <person name="Konstantinidis K.T."/>
            <person name="Angelidaki I."/>
        </authorList>
    </citation>
    <scope>NUCLEOTIDE SEQUENCE [LARGE SCALE GENOMIC DNA]</scope>
    <source>
        <strain evidence="5">AS27yjCOA_202</strain>
    </source>
</reference>
<protein>
    <submittedName>
        <fullName evidence="5">ABC transporter ATP-binding protein</fullName>
    </submittedName>
</protein>
<keyword evidence="2" id="KW-0547">Nucleotide-binding</keyword>
<keyword evidence="1" id="KW-0813">Transport</keyword>
<dbReference type="EMBL" id="JAAZNV010000014">
    <property type="protein sequence ID" value="NMB91994.1"/>
    <property type="molecule type" value="Genomic_DNA"/>
</dbReference>
<evidence type="ECO:0000259" key="4">
    <source>
        <dbReference type="PROSITE" id="PS50893"/>
    </source>
</evidence>
<name>A0A7X9E7L7_UNCKA</name>
<dbReference type="InterPro" id="IPR017871">
    <property type="entry name" value="ABC_transporter-like_CS"/>
</dbReference>
<evidence type="ECO:0000256" key="1">
    <source>
        <dbReference type="ARBA" id="ARBA00022448"/>
    </source>
</evidence>
<evidence type="ECO:0000313" key="6">
    <source>
        <dbReference type="Proteomes" id="UP000590542"/>
    </source>
</evidence>
<dbReference type="InterPro" id="IPR015854">
    <property type="entry name" value="ABC_transpr_LolD-like"/>
</dbReference>
<dbReference type="GO" id="GO:0098796">
    <property type="term" value="C:membrane protein complex"/>
    <property type="evidence" value="ECO:0007669"/>
    <property type="project" value="UniProtKB-ARBA"/>
</dbReference>
<dbReference type="GO" id="GO:0005524">
    <property type="term" value="F:ATP binding"/>
    <property type="evidence" value="ECO:0007669"/>
    <property type="project" value="UniProtKB-KW"/>
</dbReference>
<proteinExistence type="predicted"/>
<dbReference type="SMART" id="SM00382">
    <property type="entry name" value="AAA"/>
    <property type="match status" value="1"/>
</dbReference>
<dbReference type="InterPro" id="IPR017911">
    <property type="entry name" value="MacB-like_ATP-bd"/>
</dbReference>
<dbReference type="GO" id="GO:0005886">
    <property type="term" value="C:plasma membrane"/>
    <property type="evidence" value="ECO:0007669"/>
    <property type="project" value="TreeGrafter"/>
</dbReference>
<dbReference type="Proteomes" id="UP000590542">
    <property type="component" value="Unassembled WGS sequence"/>
</dbReference>
<keyword evidence="3 5" id="KW-0067">ATP-binding</keyword>
<comment type="caution">
    <text evidence="5">The sequence shown here is derived from an EMBL/GenBank/DDBJ whole genome shotgun (WGS) entry which is preliminary data.</text>
</comment>
<organism evidence="5 6">
    <name type="scientific">candidate division WWE3 bacterium</name>
    <dbReference type="NCBI Taxonomy" id="2053526"/>
    <lineage>
        <taxon>Bacteria</taxon>
        <taxon>Katanobacteria</taxon>
    </lineage>
</organism>
<dbReference type="PANTHER" id="PTHR24220:SF86">
    <property type="entry name" value="ABC TRANSPORTER ABCH.1"/>
    <property type="match status" value="1"/>
</dbReference>
<sequence length="228" mass="25310">MTPVLQAKNVCKVYDMGKTRIVSVSNVNLDVYKGDFLSITGKSGAGKSSLMHMIGLLDTPTSGEIIVNNKNTKGMTEEELAEVRNKEIGFVFQDFNLLPRSTVLENVMLPLKYSKQKIEERDREELAKKLLKQVGLEGRLNNKSNELSGGERQRVAIARALINNPSIVLADEPTGNLDSKTGEEIEKMFIDLNKKGITIVIVTHDSDLALIAKRRVTLRDGKVVNEDK</sequence>
<dbReference type="InterPro" id="IPR003593">
    <property type="entry name" value="AAA+_ATPase"/>
</dbReference>
<dbReference type="GO" id="GO:0022857">
    <property type="term" value="F:transmembrane transporter activity"/>
    <property type="evidence" value="ECO:0007669"/>
    <property type="project" value="TreeGrafter"/>
</dbReference>
<evidence type="ECO:0000313" key="5">
    <source>
        <dbReference type="EMBL" id="NMB91994.1"/>
    </source>
</evidence>
<dbReference type="InterPro" id="IPR027417">
    <property type="entry name" value="P-loop_NTPase"/>
</dbReference>
<gene>
    <name evidence="5" type="ORF">GYA37_04135</name>
</gene>
<evidence type="ECO:0000256" key="2">
    <source>
        <dbReference type="ARBA" id="ARBA00022741"/>
    </source>
</evidence>